<dbReference type="RefSeq" id="WP_274797445.1">
    <property type="nucleotide sequence ID" value="NZ_CP113528.1"/>
</dbReference>
<evidence type="ECO:0000313" key="1">
    <source>
        <dbReference type="EMBL" id="WDV09224.1"/>
    </source>
</evidence>
<dbReference type="AlphaFoldDB" id="A0AAJ5RU31"/>
<dbReference type="Proteomes" id="UP001219585">
    <property type="component" value="Plasmid unnamed"/>
</dbReference>
<dbReference type="EMBL" id="CP113528">
    <property type="protein sequence ID" value="WDV09224.1"/>
    <property type="molecule type" value="Genomic_DNA"/>
</dbReference>
<evidence type="ECO:0000313" key="2">
    <source>
        <dbReference type="Proteomes" id="UP001219585"/>
    </source>
</evidence>
<gene>
    <name evidence="1" type="ORF">OU989_23335</name>
</gene>
<protein>
    <submittedName>
        <fullName evidence="1">Uncharacterized protein</fullName>
    </submittedName>
</protein>
<name>A0AAJ5RU31_9BACI</name>
<organism evidence="1 2">
    <name type="scientific">Lysinibacillus irui</name>
    <dbReference type="NCBI Taxonomy" id="2998077"/>
    <lineage>
        <taxon>Bacteria</taxon>
        <taxon>Bacillati</taxon>
        <taxon>Bacillota</taxon>
        <taxon>Bacilli</taxon>
        <taxon>Bacillales</taxon>
        <taxon>Bacillaceae</taxon>
        <taxon>Lysinibacillus</taxon>
    </lineage>
</organism>
<accession>A0AAJ5RU31</accession>
<sequence length="75" mass="8565">MNTYVGVKEIAEVGASIQFEMDGQVFDLAVEEVFENYVIVTGGFEVLHKDYIITAYDLQERNMRYLPSVNLITNI</sequence>
<keyword evidence="1" id="KW-0614">Plasmid</keyword>
<reference evidence="1" key="1">
    <citation type="submission" date="2022-11" db="EMBL/GenBank/DDBJ databases">
        <title>Lysinibacillus irui.</title>
        <authorList>
            <person name="Akintayo S.O."/>
        </authorList>
    </citation>
    <scope>NUCLEOTIDE SEQUENCE</scope>
    <source>
        <strain evidence="1">IRB4-01</strain>
        <plasmid evidence="1">unnamed</plasmid>
    </source>
</reference>
<geneLocation type="plasmid" evidence="1 2">
    <name>unnamed</name>
</geneLocation>
<proteinExistence type="predicted"/>
<dbReference type="KEGG" id="liu:OU989_23335"/>